<dbReference type="InterPro" id="IPR006597">
    <property type="entry name" value="Sel1-like"/>
</dbReference>
<protein>
    <submittedName>
        <fullName evidence="3">Tetratricopeptide repeat protein</fullName>
    </submittedName>
</protein>
<dbReference type="Gene3D" id="3.40.50.1460">
    <property type="match status" value="1"/>
</dbReference>
<feature type="region of interest" description="Disordered" evidence="1">
    <location>
        <begin position="418"/>
        <end position="441"/>
    </location>
</feature>
<accession>A0A5N0DUN5</accession>
<name>A0A5N0DUN5_9NOCA</name>
<gene>
    <name evidence="3" type="ORF">F3087_41685</name>
</gene>
<sequence length="441" mass="48501">MTLAPKRSGWRAVLIGVSRYTHPGLTDIPAAANNIHDLHRLLTAPTGAALSSEHCTTLVDPETPAQVGSLLADAATEADDVLLVYYAGHGQPDRRRTQLHLTLTSTDPDHLAWSSIPFATVRNELADARARARVLILDCCFSGRAFEAMSSPAAVVDGQLDINGTYIIASSPRNETSLAPEGHRHTAFTGALLTAATSSTGLTLDQLYANVDHILHRNGHPRPVRRSVNITGNLRLFTPPSHQPTSHNAVTPLVIDPLAIPDSATEQIFADGQRAAQHDDLIEAEKAWRTAALQGHPGAMNNLAHLLYSQQKLRAAHSLYLEAAHRGNTTAMSNLAVLLHRVHEDAEAEYWSQRAAEADDTDAMHNLALMLDKSRRYDEALTWYRRAAETGHPDAMHNLAIRLRYRGQIAEATTWWQRAGHKRPQRTTEKLRGLTLHKQSR</sequence>
<dbReference type="NCBIfam" id="NF047832">
    <property type="entry name" value="caspase_w_EACC1"/>
    <property type="match status" value="1"/>
</dbReference>
<dbReference type="RefSeq" id="WP_150407710.1">
    <property type="nucleotide sequence ID" value="NZ_VXLC01000035.1"/>
</dbReference>
<dbReference type="SUPFAM" id="SSF81901">
    <property type="entry name" value="HCP-like"/>
    <property type="match status" value="1"/>
</dbReference>
<organism evidence="3 4">
    <name type="scientific">Nocardia colli</name>
    <dbReference type="NCBI Taxonomy" id="2545717"/>
    <lineage>
        <taxon>Bacteria</taxon>
        <taxon>Bacillati</taxon>
        <taxon>Actinomycetota</taxon>
        <taxon>Actinomycetes</taxon>
        <taxon>Mycobacteriales</taxon>
        <taxon>Nocardiaceae</taxon>
        <taxon>Nocardia</taxon>
    </lineage>
</organism>
<dbReference type="SMART" id="SM00671">
    <property type="entry name" value="SEL1"/>
    <property type="match status" value="4"/>
</dbReference>
<feature type="domain" description="Peptidase C14 caspase" evidence="2">
    <location>
        <begin position="11"/>
        <end position="231"/>
    </location>
</feature>
<dbReference type="PANTHER" id="PTHR11102:SF160">
    <property type="entry name" value="ERAD-ASSOCIATED E3 UBIQUITIN-PROTEIN LIGASE COMPONENT HRD3"/>
    <property type="match status" value="1"/>
</dbReference>
<proteinExistence type="predicted"/>
<dbReference type="OrthoDB" id="3542505at2"/>
<dbReference type="InterPro" id="IPR029030">
    <property type="entry name" value="Caspase-like_dom_sf"/>
</dbReference>
<dbReference type="Pfam" id="PF00656">
    <property type="entry name" value="Peptidase_C14"/>
    <property type="match status" value="1"/>
</dbReference>
<dbReference type="InterPro" id="IPR011990">
    <property type="entry name" value="TPR-like_helical_dom_sf"/>
</dbReference>
<evidence type="ECO:0000313" key="4">
    <source>
        <dbReference type="Proteomes" id="UP000323876"/>
    </source>
</evidence>
<comment type="caution">
    <text evidence="3">The sequence shown here is derived from an EMBL/GenBank/DDBJ whole genome shotgun (WGS) entry which is preliminary data.</text>
</comment>
<dbReference type="PANTHER" id="PTHR11102">
    <property type="entry name" value="SEL-1-LIKE PROTEIN"/>
    <property type="match status" value="1"/>
</dbReference>
<dbReference type="EMBL" id="VXLC01000035">
    <property type="protein sequence ID" value="KAA8880386.1"/>
    <property type="molecule type" value="Genomic_DNA"/>
</dbReference>
<evidence type="ECO:0000313" key="3">
    <source>
        <dbReference type="EMBL" id="KAA8880386.1"/>
    </source>
</evidence>
<dbReference type="SUPFAM" id="SSF52129">
    <property type="entry name" value="Caspase-like"/>
    <property type="match status" value="1"/>
</dbReference>
<dbReference type="Proteomes" id="UP000323876">
    <property type="component" value="Unassembled WGS sequence"/>
</dbReference>
<dbReference type="InterPro" id="IPR050767">
    <property type="entry name" value="Sel1_AlgK"/>
</dbReference>
<evidence type="ECO:0000256" key="1">
    <source>
        <dbReference type="SAM" id="MobiDB-lite"/>
    </source>
</evidence>
<dbReference type="GO" id="GO:0006508">
    <property type="term" value="P:proteolysis"/>
    <property type="evidence" value="ECO:0007669"/>
    <property type="project" value="InterPro"/>
</dbReference>
<dbReference type="AlphaFoldDB" id="A0A5N0DUN5"/>
<dbReference type="Pfam" id="PF13374">
    <property type="entry name" value="TPR_10"/>
    <property type="match status" value="3"/>
</dbReference>
<dbReference type="Gene3D" id="1.25.40.10">
    <property type="entry name" value="Tetratricopeptide repeat domain"/>
    <property type="match status" value="1"/>
</dbReference>
<reference evidence="3 4" key="1">
    <citation type="submission" date="2019-09" db="EMBL/GenBank/DDBJ databases">
        <authorList>
            <person name="Wang X."/>
        </authorList>
    </citation>
    <scope>NUCLEOTIDE SEQUENCE [LARGE SCALE GENOMIC DNA]</scope>
    <source>
        <strain evidence="3 4">CICC 11023</strain>
    </source>
</reference>
<evidence type="ECO:0000259" key="2">
    <source>
        <dbReference type="Pfam" id="PF00656"/>
    </source>
</evidence>
<keyword evidence="4" id="KW-1185">Reference proteome</keyword>
<dbReference type="InterPro" id="IPR011600">
    <property type="entry name" value="Pept_C14_caspase"/>
</dbReference>
<dbReference type="GO" id="GO:0004197">
    <property type="term" value="F:cysteine-type endopeptidase activity"/>
    <property type="evidence" value="ECO:0007669"/>
    <property type="project" value="InterPro"/>
</dbReference>